<protein>
    <submittedName>
        <fullName evidence="2">XRE family transcriptional regulator</fullName>
    </submittedName>
</protein>
<dbReference type="Pfam" id="PF01381">
    <property type="entry name" value="HTH_3"/>
    <property type="match status" value="1"/>
</dbReference>
<dbReference type="RefSeq" id="WP_006713282.1">
    <property type="nucleotide sequence ID" value="NZ_AEEC02000036.1"/>
</dbReference>
<accession>A0AAI9IB99</accession>
<organism evidence="2 3">
    <name type="scientific">Herbaspirillum frisingense GSF30</name>
    <dbReference type="NCBI Taxonomy" id="864073"/>
    <lineage>
        <taxon>Bacteria</taxon>
        <taxon>Pseudomonadati</taxon>
        <taxon>Pseudomonadota</taxon>
        <taxon>Betaproteobacteria</taxon>
        <taxon>Burkholderiales</taxon>
        <taxon>Oxalobacteraceae</taxon>
        <taxon>Herbaspirillum</taxon>
    </lineage>
</organism>
<dbReference type="SMART" id="SM00530">
    <property type="entry name" value="HTH_XRE"/>
    <property type="match status" value="1"/>
</dbReference>
<dbReference type="SUPFAM" id="SSF47413">
    <property type="entry name" value="lambda repressor-like DNA-binding domains"/>
    <property type="match status" value="1"/>
</dbReference>
<dbReference type="Proteomes" id="UP000006772">
    <property type="component" value="Unassembled WGS sequence"/>
</dbReference>
<comment type="caution">
    <text evidence="2">The sequence shown here is derived from an EMBL/GenBank/DDBJ whole genome shotgun (WGS) entry which is preliminary data.</text>
</comment>
<evidence type="ECO:0000259" key="1">
    <source>
        <dbReference type="PROSITE" id="PS50943"/>
    </source>
</evidence>
<proteinExistence type="predicted"/>
<reference evidence="2 3" key="1">
    <citation type="journal article" date="2013" name="Front. Microbiol.">
        <title>The genome of the endophytic bacterium H. frisingense GSF30(T) identifies diverse strategies in the Herbaspirillum genus to interact with plants.</title>
        <authorList>
            <person name="Straub D."/>
            <person name="Rothballer M."/>
            <person name="Hartmann A."/>
            <person name="Ludewig U."/>
        </authorList>
    </citation>
    <scope>NUCLEOTIDE SEQUENCE [LARGE SCALE GENOMIC DNA]</scope>
    <source>
        <strain evidence="2 3">GSF30</strain>
    </source>
</reference>
<gene>
    <name evidence="2" type="ORF">HFRIS_020035</name>
</gene>
<dbReference type="Gene3D" id="1.10.260.40">
    <property type="entry name" value="lambda repressor-like DNA-binding domains"/>
    <property type="match status" value="1"/>
</dbReference>
<dbReference type="InterPro" id="IPR001387">
    <property type="entry name" value="Cro/C1-type_HTH"/>
</dbReference>
<dbReference type="EMBL" id="AEEC02000036">
    <property type="protein sequence ID" value="EOA02937.1"/>
    <property type="molecule type" value="Genomic_DNA"/>
</dbReference>
<dbReference type="AlphaFoldDB" id="A0AAI9IB99"/>
<dbReference type="CDD" id="cd00093">
    <property type="entry name" value="HTH_XRE"/>
    <property type="match status" value="1"/>
</dbReference>
<sequence length="107" mass="11808">MTSRQNTSDPFPKRLKKARLAAGYTQFALGVAAGIDEYSASPRINQYERGVHSPDKNMAGRLADVLGVPLSYLLEPDENLAEFILLAGRLGSEDLLRLTIYLKEALE</sequence>
<name>A0AAI9IB99_9BURK</name>
<dbReference type="PROSITE" id="PS50943">
    <property type="entry name" value="HTH_CROC1"/>
    <property type="match status" value="1"/>
</dbReference>
<dbReference type="GO" id="GO:0003677">
    <property type="term" value="F:DNA binding"/>
    <property type="evidence" value="ECO:0007669"/>
    <property type="project" value="InterPro"/>
</dbReference>
<evidence type="ECO:0000313" key="3">
    <source>
        <dbReference type="Proteomes" id="UP000006772"/>
    </source>
</evidence>
<feature type="domain" description="HTH cro/C1-type" evidence="1">
    <location>
        <begin position="15"/>
        <end position="73"/>
    </location>
</feature>
<dbReference type="InterPro" id="IPR010982">
    <property type="entry name" value="Lambda_DNA-bd_dom_sf"/>
</dbReference>
<evidence type="ECO:0000313" key="2">
    <source>
        <dbReference type="EMBL" id="EOA02937.1"/>
    </source>
</evidence>